<dbReference type="KEGG" id="pam:PANA_3227"/>
<gene>
    <name evidence="1" type="ordered locus">PANA_3227</name>
</gene>
<evidence type="ECO:0000313" key="1">
    <source>
        <dbReference type="EMBL" id="ADD78394.1"/>
    </source>
</evidence>
<organism evidence="1 2">
    <name type="scientific">Pantoea ananatis (strain LMG 20103)</name>
    <dbReference type="NCBI Taxonomy" id="706191"/>
    <lineage>
        <taxon>Bacteria</taxon>
        <taxon>Pseudomonadati</taxon>
        <taxon>Pseudomonadota</taxon>
        <taxon>Gammaproteobacteria</taxon>
        <taxon>Enterobacterales</taxon>
        <taxon>Erwiniaceae</taxon>
        <taxon>Pantoea</taxon>
    </lineage>
</organism>
<reference evidence="1 2" key="1">
    <citation type="journal article" date="2010" name="J. Bacteriol.">
        <title>Genome sequence of Pantoea ananatis LMG20103, the causative agent of Eucalyptus blight and dieback.</title>
        <authorList>
            <person name="De Maayer P."/>
            <person name="Chan W.Y."/>
            <person name="Venter S.N."/>
            <person name="Toth I.K."/>
            <person name="Birch P.R."/>
            <person name="Joubert F."/>
            <person name="Coutinho T.A."/>
        </authorList>
    </citation>
    <scope>NUCLEOTIDE SEQUENCE [LARGE SCALE GENOMIC DNA]</scope>
    <source>
        <strain evidence="1 2">LMG 20103</strain>
    </source>
</reference>
<accession>D4GMC6</accession>
<evidence type="ECO:0000313" key="2">
    <source>
        <dbReference type="Proteomes" id="UP000001702"/>
    </source>
</evidence>
<name>D4GMC6_PANAM</name>
<dbReference type="AlphaFoldDB" id="D4GMC6"/>
<dbReference type="HOGENOM" id="CLU_2438080_0_0_6"/>
<keyword evidence="2" id="KW-1185">Reference proteome</keyword>
<dbReference type="Proteomes" id="UP000001702">
    <property type="component" value="Chromosome"/>
</dbReference>
<sequence length="90" mass="10953">MFFFKWVTGLFIEVVANFLLNFLQVDNVIDNDDFFRWQVSAVGDVFCHHEHIRYVWRDRTEIGVFNVCRHIHRFKHFFDVHFHHEAASQA</sequence>
<proteinExistence type="predicted"/>
<protein>
    <submittedName>
        <fullName evidence="1">Uncharacterized protein</fullName>
    </submittedName>
</protein>
<dbReference type="EMBL" id="CP001875">
    <property type="protein sequence ID" value="ADD78394.1"/>
    <property type="molecule type" value="Genomic_DNA"/>
</dbReference>